<dbReference type="Proteomes" id="UP001458880">
    <property type="component" value="Unassembled WGS sequence"/>
</dbReference>
<comment type="caution">
    <text evidence="2">The sequence shown here is derived from an EMBL/GenBank/DDBJ whole genome shotgun (WGS) entry which is preliminary data.</text>
</comment>
<proteinExistence type="predicted"/>
<keyword evidence="3" id="KW-1185">Reference proteome</keyword>
<evidence type="ECO:0000256" key="1">
    <source>
        <dbReference type="SAM" id="Coils"/>
    </source>
</evidence>
<evidence type="ECO:0000313" key="3">
    <source>
        <dbReference type="Proteomes" id="UP001458880"/>
    </source>
</evidence>
<dbReference type="AlphaFoldDB" id="A0AAW1JSV4"/>
<name>A0AAW1JSV4_POPJA</name>
<protein>
    <submittedName>
        <fullName evidence="2">Uncharacterized protein</fullName>
    </submittedName>
</protein>
<accession>A0AAW1JSV4</accession>
<dbReference type="EMBL" id="JASPKY010000345">
    <property type="protein sequence ID" value="KAK9707660.1"/>
    <property type="molecule type" value="Genomic_DNA"/>
</dbReference>
<gene>
    <name evidence="2" type="ORF">QE152_g27691</name>
</gene>
<evidence type="ECO:0000313" key="2">
    <source>
        <dbReference type="EMBL" id="KAK9707660.1"/>
    </source>
</evidence>
<reference evidence="2 3" key="1">
    <citation type="journal article" date="2024" name="BMC Genomics">
        <title>De novo assembly and annotation of Popillia japonica's genome with initial clues to its potential as an invasive pest.</title>
        <authorList>
            <person name="Cucini C."/>
            <person name="Boschi S."/>
            <person name="Funari R."/>
            <person name="Cardaioli E."/>
            <person name="Iannotti N."/>
            <person name="Marturano G."/>
            <person name="Paoli F."/>
            <person name="Bruttini M."/>
            <person name="Carapelli A."/>
            <person name="Frati F."/>
            <person name="Nardi F."/>
        </authorList>
    </citation>
    <scope>NUCLEOTIDE SEQUENCE [LARGE SCALE GENOMIC DNA]</scope>
    <source>
        <strain evidence="2">DMR45628</strain>
    </source>
</reference>
<organism evidence="2 3">
    <name type="scientific">Popillia japonica</name>
    <name type="common">Japanese beetle</name>
    <dbReference type="NCBI Taxonomy" id="7064"/>
    <lineage>
        <taxon>Eukaryota</taxon>
        <taxon>Metazoa</taxon>
        <taxon>Ecdysozoa</taxon>
        <taxon>Arthropoda</taxon>
        <taxon>Hexapoda</taxon>
        <taxon>Insecta</taxon>
        <taxon>Pterygota</taxon>
        <taxon>Neoptera</taxon>
        <taxon>Endopterygota</taxon>
        <taxon>Coleoptera</taxon>
        <taxon>Polyphaga</taxon>
        <taxon>Scarabaeiformia</taxon>
        <taxon>Scarabaeidae</taxon>
        <taxon>Rutelinae</taxon>
        <taxon>Popillia</taxon>
    </lineage>
</organism>
<feature type="coiled-coil region" evidence="1">
    <location>
        <begin position="158"/>
        <end position="287"/>
    </location>
</feature>
<keyword evidence="1" id="KW-0175">Coiled coil</keyword>
<sequence length="319" mass="38146">MTELLVSRGDTFPRSFLDTYRSSRASEQFYNDLKSSKSDELVLQNADDIPIVTSQEINHGHSESLLDTSSTANSTCMSPTEGDFLDKPDVIVQRHHHHSHRRRPAYDRVDPEDSIRDIVTENDFYRFVLFKKHYDKYLHLSQKYEEARNIAYYLEEKYHEVKTERDGLLQQREELTRRLESNECLLREKEDEVFVQLERVVYLEEQCDKLKAEVDKYLQQKSQIEKERDEALRLLKEQAKESESTRRKLERARQEVFHHMTKIRNEKENLERENDQLKEALEMERKSIGKYLTHIQQRSHRSTATLASFDGKQHVHRFR</sequence>